<keyword evidence="12" id="KW-1185">Reference proteome</keyword>
<evidence type="ECO:0000313" key="12">
    <source>
        <dbReference type="Proteomes" id="UP000094336"/>
    </source>
</evidence>
<protein>
    <recommendedName>
        <fullName evidence="10">Ferric oxidoreductase domain-containing protein</fullName>
    </recommendedName>
</protein>
<gene>
    <name evidence="11" type="ORF">BABINDRAFT_42525</name>
</gene>
<dbReference type="EMBL" id="KV454444">
    <property type="protein sequence ID" value="ODQ77002.1"/>
    <property type="molecule type" value="Genomic_DNA"/>
</dbReference>
<keyword evidence="8 9" id="KW-0472">Membrane</keyword>
<dbReference type="RefSeq" id="XP_018982330.1">
    <property type="nucleotide sequence ID" value="XM_019132076.1"/>
</dbReference>
<comment type="subcellular location">
    <subcellularLocation>
        <location evidence="1">Membrane</location>
        <topology evidence="1">Multi-pass membrane protein</topology>
    </subcellularLocation>
</comment>
<keyword evidence="2" id="KW-0813">Transport</keyword>
<dbReference type="GO" id="GO:0000293">
    <property type="term" value="F:ferric-chelate reductase activity"/>
    <property type="evidence" value="ECO:0007669"/>
    <property type="project" value="TreeGrafter"/>
</dbReference>
<dbReference type="GO" id="GO:0015677">
    <property type="term" value="P:copper ion import"/>
    <property type="evidence" value="ECO:0007669"/>
    <property type="project" value="TreeGrafter"/>
</dbReference>
<evidence type="ECO:0000313" key="11">
    <source>
        <dbReference type="EMBL" id="ODQ77002.1"/>
    </source>
</evidence>
<dbReference type="PANTHER" id="PTHR32361">
    <property type="entry name" value="FERRIC/CUPRIC REDUCTASE TRANSMEMBRANE COMPONENT"/>
    <property type="match status" value="1"/>
</dbReference>
<proteinExistence type="predicted"/>
<keyword evidence="6 9" id="KW-1133">Transmembrane helix</keyword>
<evidence type="ECO:0000256" key="6">
    <source>
        <dbReference type="ARBA" id="ARBA00022989"/>
    </source>
</evidence>
<keyword evidence="7" id="KW-0406">Ion transport</keyword>
<feature type="transmembrane region" description="Helical" evidence="9">
    <location>
        <begin position="110"/>
        <end position="130"/>
    </location>
</feature>
<evidence type="ECO:0000256" key="8">
    <source>
        <dbReference type="ARBA" id="ARBA00023136"/>
    </source>
</evidence>
<evidence type="ECO:0000259" key="10">
    <source>
        <dbReference type="Pfam" id="PF01794"/>
    </source>
</evidence>
<feature type="non-terminal residue" evidence="11">
    <location>
        <position position="240"/>
    </location>
</feature>
<evidence type="ECO:0000256" key="3">
    <source>
        <dbReference type="ARBA" id="ARBA00022630"/>
    </source>
</evidence>
<dbReference type="PANTHER" id="PTHR32361:SF9">
    <property type="entry name" value="FERRIC REDUCTASE TRANSMEMBRANE COMPONENT 3-RELATED"/>
    <property type="match status" value="1"/>
</dbReference>
<feature type="transmembrane region" description="Helical" evidence="9">
    <location>
        <begin position="27"/>
        <end position="48"/>
    </location>
</feature>
<dbReference type="InterPro" id="IPR013130">
    <property type="entry name" value="Fe3_Rdtase_TM_dom"/>
</dbReference>
<keyword evidence="4 9" id="KW-0812">Transmembrane</keyword>
<dbReference type="OrthoDB" id="4494341at2759"/>
<evidence type="ECO:0000256" key="9">
    <source>
        <dbReference type="SAM" id="Phobius"/>
    </source>
</evidence>
<dbReference type="AlphaFoldDB" id="A0A1E3QIV9"/>
<dbReference type="GO" id="GO:0006826">
    <property type="term" value="P:iron ion transport"/>
    <property type="evidence" value="ECO:0007669"/>
    <property type="project" value="TreeGrafter"/>
</dbReference>
<evidence type="ECO:0000256" key="5">
    <source>
        <dbReference type="ARBA" id="ARBA00022827"/>
    </source>
</evidence>
<evidence type="ECO:0000256" key="7">
    <source>
        <dbReference type="ARBA" id="ARBA00023065"/>
    </source>
</evidence>
<feature type="transmembrane region" description="Helical" evidence="9">
    <location>
        <begin position="171"/>
        <end position="190"/>
    </location>
</feature>
<evidence type="ECO:0000256" key="1">
    <source>
        <dbReference type="ARBA" id="ARBA00004141"/>
    </source>
</evidence>
<evidence type="ECO:0000256" key="2">
    <source>
        <dbReference type="ARBA" id="ARBA00022448"/>
    </source>
</evidence>
<feature type="transmembrane region" description="Helical" evidence="9">
    <location>
        <begin position="68"/>
        <end position="89"/>
    </location>
</feature>
<keyword evidence="5" id="KW-0274">FAD</keyword>
<dbReference type="GO" id="GO:0006879">
    <property type="term" value="P:intracellular iron ion homeostasis"/>
    <property type="evidence" value="ECO:0007669"/>
    <property type="project" value="TreeGrafter"/>
</dbReference>
<dbReference type="STRING" id="984486.A0A1E3QIV9"/>
<feature type="transmembrane region" description="Helical" evidence="9">
    <location>
        <begin position="142"/>
        <end position="164"/>
    </location>
</feature>
<organism evidence="11 12">
    <name type="scientific">Babjeviella inositovora NRRL Y-12698</name>
    <dbReference type="NCBI Taxonomy" id="984486"/>
    <lineage>
        <taxon>Eukaryota</taxon>
        <taxon>Fungi</taxon>
        <taxon>Dikarya</taxon>
        <taxon>Ascomycota</taxon>
        <taxon>Saccharomycotina</taxon>
        <taxon>Pichiomycetes</taxon>
        <taxon>Serinales incertae sedis</taxon>
        <taxon>Babjeviella</taxon>
    </lineage>
</organism>
<feature type="domain" description="Ferric oxidoreductase" evidence="10">
    <location>
        <begin position="68"/>
        <end position="186"/>
    </location>
</feature>
<evidence type="ECO:0000256" key="4">
    <source>
        <dbReference type="ARBA" id="ARBA00022692"/>
    </source>
</evidence>
<dbReference type="Pfam" id="PF01794">
    <property type="entry name" value="Ferric_reduct"/>
    <property type="match status" value="1"/>
</dbReference>
<accession>A0A1E3QIV9</accession>
<name>A0A1E3QIV9_9ASCO</name>
<dbReference type="GO" id="GO:0005886">
    <property type="term" value="C:plasma membrane"/>
    <property type="evidence" value="ECO:0007669"/>
    <property type="project" value="TreeGrafter"/>
</dbReference>
<dbReference type="InterPro" id="IPR051410">
    <property type="entry name" value="Ferric/Cupric_Reductase"/>
</dbReference>
<sequence>MYSTNKNAPLKLFGLPHGFVPTRAESLIIFLLWVYMILGSSIGFHHVSGNPIWSKTLTEIGRLVADRTGVLALFAYPTLILFASRNNILMFLTRWDYTRFNTFHRHMARIFLALVIAHGISQTFGTYGVRSNKYMTGLQAGYFTWGVIAAIVVGAIIGQSILVVRRNFYEAFMLVHIVLAIAVLICVHYHINSFGYQGFTWAIIGVWGLDRVIRLIRMFSFGIKEASVTLVAGETLKVTV</sequence>
<dbReference type="GeneID" id="30149929"/>
<dbReference type="Proteomes" id="UP000094336">
    <property type="component" value="Unassembled WGS sequence"/>
</dbReference>
<reference evidence="12" key="1">
    <citation type="submission" date="2016-05" db="EMBL/GenBank/DDBJ databases">
        <title>Comparative genomics of biotechnologically important yeasts.</title>
        <authorList>
            <consortium name="DOE Joint Genome Institute"/>
            <person name="Riley R."/>
            <person name="Haridas S."/>
            <person name="Wolfe K.H."/>
            <person name="Lopes M.R."/>
            <person name="Hittinger C.T."/>
            <person name="Goker M."/>
            <person name="Salamov A."/>
            <person name="Wisecaver J."/>
            <person name="Long T.M."/>
            <person name="Aerts A.L."/>
            <person name="Barry K."/>
            <person name="Choi C."/>
            <person name="Clum A."/>
            <person name="Coughlan A.Y."/>
            <person name="Deshpande S."/>
            <person name="Douglass A.P."/>
            <person name="Hanson S.J."/>
            <person name="Klenk H.-P."/>
            <person name="Labutti K."/>
            <person name="Lapidus A."/>
            <person name="Lindquist E."/>
            <person name="Lipzen A."/>
            <person name="Meier-Kolthoff J.P."/>
            <person name="Ohm R.A."/>
            <person name="Otillar R.P."/>
            <person name="Pangilinan J."/>
            <person name="Peng Y."/>
            <person name="Rokas A."/>
            <person name="Rosa C.A."/>
            <person name="Scheuner C."/>
            <person name="Sibirny A.A."/>
            <person name="Slot J.C."/>
            <person name="Stielow J.B."/>
            <person name="Sun H."/>
            <person name="Kurtzman C.P."/>
            <person name="Blackwell M."/>
            <person name="Grigoriev I.V."/>
            <person name="Jeffries T.W."/>
        </authorList>
    </citation>
    <scope>NUCLEOTIDE SEQUENCE [LARGE SCALE GENOMIC DNA]</scope>
    <source>
        <strain evidence="12">NRRL Y-12698</strain>
    </source>
</reference>
<keyword evidence="3" id="KW-0285">Flavoprotein</keyword>